<gene>
    <name evidence="6" type="ORF">GCM10010917_27810</name>
</gene>
<reference evidence="7" key="1">
    <citation type="journal article" date="2019" name="Int. J. Syst. Evol. Microbiol.">
        <title>The Global Catalogue of Microorganisms (GCM) 10K type strain sequencing project: providing services to taxonomists for standard genome sequencing and annotation.</title>
        <authorList>
            <consortium name="The Broad Institute Genomics Platform"/>
            <consortium name="The Broad Institute Genome Sequencing Center for Infectious Disease"/>
            <person name="Wu L."/>
            <person name="Ma J."/>
        </authorList>
    </citation>
    <scope>NUCLEOTIDE SEQUENCE [LARGE SCALE GENOMIC DNA]</scope>
    <source>
        <strain evidence="7">CGMCC 1.15044</strain>
    </source>
</reference>
<dbReference type="SUPFAM" id="SSF46785">
    <property type="entry name" value="Winged helix' DNA-binding domain"/>
    <property type="match status" value="1"/>
</dbReference>
<evidence type="ECO:0000256" key="2">
    <source>
        <dbReference type="ARBA" id="ARBA00023015"/>
    </source>
</evidence>
<name>A0ABQ1GCF9_9BACL</name>
<dbReference type="SUPFAM" id="SSF53850">
    <property type="entry name" value="Periplasmic binding protein-like II"/>
    <property type="match status" value="1"/>
</dbReference>
<keyword evidence="2" id="KW-0805">Transcription regulation</keyword>
<evidence type="ECO:0000256" key="3">
    <source>
        <dbReference type="ARBA" id="ARBA00023125"/>
    </source>
</evidence>
<dbReference type="InterPro" id="IPR005119">
    <property type="entry name" value="LysR_subst-bd"/>
</dbReference>
<comment type="similarity">
    <text evidence="1">Belongs to the LysR transcriptional regulatory family.</text>
</comment>
<sequence>MMEQSLQVFITVAEQRNFTRAAELLHMTQPAVSSYIQTLERALGARLLDRTNKYVQLNKAGEIVYHHAKEILNLYTRMGNLLDDLQHTASGPLTIGASYTFGEYILPHVLTRLRELYPKVSPTITIANSKVILDLTARRQLDIGIVEGELKEKELTGVSADSFAEDQMFITASPRHPASGQIEISAADLAEHTWIVREEGSGTRQMQEKAFEQLGFQPAHLLVIGSTQAIKEAVDAGLGLTLLSRWTLRKELEAGSLQLLQLDGFPLTRQFSLVMPESQFQTKATELLAAMIRDGEGFPED</sequence>
<protein>
    <submittedName>
        <fullName evidence="6">LysR family transcriptional regulator</fullName>
    </submittedName>
</protein>
<dbReference type="Proteomes" id="UP000609323">
    <property type="component" value="Unassembled WGS sequence"/>
</dbReference>
<keyword evidence="4" id="KW-0804">Transcription</keyword>
<dbReference type="InterPro" id="IPR036388">
    <property type="entry name" value="WH-like_DNA-bd_sf"/>
</dbReference>
<dbReference type="Pfam" id="PF00126">
    <property type="entry name" value="HTH_1"/>
    <property type="match status" value="1"/>
</dbReference>
<dbReference type="PROSITE" id="PS50931">
    <property type="entry name" value="HTH_LYSR"/>
    <property type="match status" value="1"/>
</dbReference>
<dbReference type="InterPro" id="IPR036390">
    <property type="entry name" value="WH_DNA-bd_sf"/>
</dbReference>
<organism evidence="6 7">
    <name type="scientific">Paenibacillus physcomitrellae</name>
    <dbReference type="NCBI Taxonomy" id="1619311"/>
    <lineage>
        <taxon>Bacteria</taxon>
        <taxon>Bacillati</taxon>
        <taxon>Bacillota</taxon>
        <taxon>Bacilli</taxon>
        <taxon>Bacillales</taxon>
        <taxon>Paenibacillaceae</taxon>
        <taxon>Paenibacillus</taxon>
    </lineage>
</organism>
<accession>A0ABQ1GCF9</accession>
<keyword evidence="7" id="KW-1185">Reference proteome</keyword>
<dbReference type="PANTHER" id="PTHR30126:SF39">
    <property type="entry name" value="HTH-TYPE TRANSCRIPTIONAL REGULATOR CYSL"/>
    <property type="match status" value="1"/>
</dbReference>
<dbReference type="Gene3D" id="3.40.190.10">
    <property type="entry name" value="Periplasmic binding protein-like II"/>
    <property type="match status" value="2"/>
</dbReference>
<dbReference type="Pfam" id="PF03466">
    <property type="entry name" value="LysR_substrate"/>
    <property type="match status" value="1"/>
</dbReference>
<evidence type="ECO:0000256" key="4">
    <source>
        <dbReference type="ARBA" id="ARBA00023163"/>
    </source>
</evidence>
<dbReference type="CDD" id="cd08420">
    <property type="entry name" value="PBP2_CysL_like"/>
    <property type="match status" value="1"/>
</dbReference>
<evidence type="ECO:0000259" key="5">
    <source>
        <dbReference type="PROSITE" id="PS50931"/>
    </source>
</evidence>
<feature type="domain" description="HTH lysR-type" evidence="5">
    <location>
        <begin position="1"/>
        <end position="58"/>
    </location>
</feature>
<evidence type="ECO:0000256" key="1">
    <source>
        <dbReference type="ARBA" id="ARBA00009437"/>
    </source>
</evidence>
<evidence type="ECO:0000313" key="7">
    <source>
        <dbReference type="Proteomes" id="UP000609323"/>
    </source>
</evidence>
<dbReference type="Gene3D" id="1.10.10.10">
    <property type="entry name" value="Winged helix-like DNA-binding domain superfamily/Winged helix DNA-binding domain"/>
    <property type="match status" value="1"/>
</dbReference>
<dbReference type="PANTHER" id="PTHR30126">
    <property type="entry name" value="HTH-TYPE TRANSCRIPTIONAL REGULATOR"/>
    <property type="match status" value="1"/>
</dbReference>
<keyword evidence="3" id="KW-0238">DNA-binding</keyword>
<dbReference type="InterPro" id="IPR000847">
    <property type="entry name" value="LysR_HTH_N"/>
</dbReference>
<comment type="caution">
    <text evidence="6">The sequence shown here is derived from an EMBL/GenBank/DDBJ whole genome shotgun (WGS) entry which is preliminary data.</text>
</comment>
<evidence type="ECO:0000313" key="6">
    <source>
        <dbReference type="EMBL" id="GGA40996.1"/>
    </source>
</evidence>
<proteinExistence type="inferred from homology"/>
<dbReference type="PRINTS" id="PR00039">
    <property type="entry name" value="HTHLYSR"/>
</dbReference>
<dbReference type="EMBL" id="BMHF01000009">
    <property type="protein sequence ID" value="GGA40996.1"/>
    <property type="molecule type" value="Genomic_DNA"/>
</dbReference>